<accession>A0A0X1T7H2</accession>
<name>A0A0X1T7H2_PSEAA</name>
<keyword evidence="2" id="KW-1185">Reference proteome</keyword>
<gene>
    <name evidence="1" type="ORF">AWM79_23365</name>
</gene>
<dbReference type="STRING" id="46677.AWM79_23365"/>
<sequence>MLIQFEIRLANTLGQPSLDGISDICWTVAQKDPDMPVEALVHEISPIQASDARATKDYPPRELVA</sequence>
<dbReference type="Proteomes" id="UP000063229">
    <property type="component" value="Chromosome"/>
</dbReference>
<protein>
    <submittedName>
        <fullName evidence="1">Uncharacterized protein</fullName>
    </submittedName>
</protein>
<evidence type="ECO:0000313" key="1">
    <source>
        <dbReference type="EMBL" id="AMB88055.1"/>
    </source>
</evidence>
<dbReference type="EMBL" id="CP014135">
    <property type="protein sequence ID" value="AMB88055.1"/>
    <property type="molecule type" value="Genomic_DNA"/>
</dbReference>
<evidence type="ECO:0000313" key="2">
    <source>
        <dbReference type="Proteomes" id="UP000063229"/>
    </source>
</evidence>
<dbReference type="AlphaFoldDB" id="A0A0X1T7H2"/>
<dbReference type="KEGG" id="pagb:AWM79_23365"/>
<proteinExistence type="predicted"/>
<organism evidence="1 2">
    <name type="scientific">Pseudomonas agarici</name>
    <dbReference type="NCBI Taxonomy" id="46677"/>
    <lineage>
        <taxon>Bacteria</taxon>
        <taxon>Pseudomonadati</taxon>
        <taxon>Pseudomonadota</taxon>
        <taxon>Gammaproteobacteria</taxon>
        <taxon>Pseudomonadales</taxon>
        <taxon>Pseudomonadaceae</taxon>
        <taxon>Pseudomonas</taxon>
    </lineage>
</organism>
<reference evidence="1 2" key="1">
    <citation type="submission" date="2016-01" db="EMBL/GenBank/DDBJ databases">
        <authorList>
            <person name="McClelland M."/>
            <person name="Jain A."/>
            <person name="Saraogi P."/>
            <person name="Mendelson R."/>
            <person name="Westerman R."/>
            <person name="SanMiguel P."/>
            <person name="Csonka L."/>
        </authorList>
    </citation>
    <scope>NUCLEOTIDE SEQUENCE [LARGE SCALE GENOMIC DNA]</scope>
    <source>
        <strain evidence="1 2">NCPPB 2472</strain>
    </source>
</reference>
<dbReference type="RefSeq" id="WP_017134276.1">
    <property type="nucleotide sequence ID" value="NZ_CP014135.1"/>
</dbReference>